<reference evidence="1 2" key="1">
    <citation type="submission" date="2019-06" db="EMBL/GenBank/DDBJ databases">
        <title>Flavibacter putida gen. nov., sp. nov., a novel marine bacterium of the family Flavobacteriaceae isolated from coastal seawater.</title>
        <authorList>
            <person name="Feng X."/>
        </authorList>
    </citation>
    <scope>NUCLEOTIDE SEQUENCE [LARGE SCALE GENOMIC DNA]</scope>
    <source>
        <strain evidence="1 2">PLHSN227</strain>
    </source>
</reference>
<dbReference type="PROSITE" id="PS51257">
    <property type="entry name" value="PROKAR_LIPOPROTEIN"/>
    <property type="match status" value="1"/>
</dbReference>
<dbReference type="Proteomes" id="UP000317169">
    <property type="component" value="Unassembled WGS sequence"/>
</dbReference>
<evidence type="ECO:0008006" key="3">
    <source>
        <dbReference type="Google" id="ProtNLM"/>
    </source>
</evidence>
<gene>
    <name evidence="1" type="ORF">FKR84_12410</name>
</gene>
<dbReference type="AlphaFoldDB" id="A0A507ZAS9"/>
<comment type="caution">
    <text evidence="1">The sequence shown here is derived from an EMBL/GenBank/DDBJ whole genome shotgun (WGS) entry which is preliminary data.</text>
</comment>
<name>A0A507ZAS9_9FLAO</name>
<evidence type="ECO:0000313" key="2">
    <source>
        <dbReference type="Proteomes" id="UP000317169"/>
    </source>
</evidence>
<keyword evidence="2" id="KW-1185">Reference proteome</keyword>
<dbReference type="RefSeq" id="WP_141422640.1">
    <property type="nucleotide sequence ID" value="NZ_VIAR01000015.1"/>
</dbReference>
<evidence type="ECO:0000313" key="1">
    <source>
        <dbReference type="EMBL" id="TQD34017.1"/>
    </source>
</evidence>
<sequence length="142" mass="16043">MKKMVYLFVLTLGIISCSSDDETKINNSDLIGKWNWYSTDGGIAYHIHENPESTGTEIELHLNSNYSFEILENGTEISNGTYELSMRESIYSTEQERFITYTGNYQNQNVVLSGIIRIISSDTLTISDNYVDGIGSGFKKNE</sequence>
<protein>
    <recommendedName>
        <fullName evidence="3">Lipocalin-like domain-containing protein</fullName>
    </recommendedName>
</protein>
<proteinExistence type="predicted"/>
<dbReference type="EMBL" id="VIAR01000015">
    <property type="protein sequence ID" value="TQD34017.1"/>
    <property type="molecule type" value="Genomic_DNA"/>
</dbReference>
<accession>A0A507ZAS9</accession>
<dbReference type="OrthoDB" id="1118927at2"/>
<organism evidence="1 2">
    <name type="scientific">Haloflavibacter putidus</name>
    <dbReference type="NCBI Taxonomy" id="2576776"/>
    <lineage>
        <taxon>Bacteria</taxon>
        <taxon>Pseudomonadati</taxon>
        <taxon>Bacteroidota</taxon>
        <taxon>Flavobacteriia</taxon>
        <taxon>Flavobacteriales</taxon>
        <taxon>Flavobacteriaceae</taxon>
        <taxon>Haloflavibacter</taxon>
    </lineage>
</organism>